<dbReference type="EMBL" id="QGMG01000598">
    <property type="protein sequence ID" value="TVY52512.1"/>
    <property type="molecule type" value="Genomic_DNA"/>
</dbReference>
<keyword evidence="1" id="KW-0732">Signal</keyword>
<gene>
    <name evidence="2" type="ORF">LCER1_G006585</name>
</gene>
<dbReference type="PANTHER" id="PTHR42060:SF1">
    <property type="entry name" value="NHL REPEAT-CONTAINING PROTEIN"/>
    <property type="match status" value="1"/>
</dbReference>
<feature type="chain" id="PRO_5028975507" description="SMP-30/Gluconolactonase/LRE-like region domain-containing protein" evidence="1">
    <location>
        <begin position="23"/>
        <end position="337"/>
    </location>
</feature>
<evidence type="ECO:0000313" key="2">
    <source>
        <dbReference type="EMBL" id="TVY52512.1"/>
    </source>
</evidence>
<evidence type="ECO:0008006" key="4">
    <source>
        <dbReference type="Google" id="ProtNLM"/>
    </source>
</evidence>
<keyword evidence="3" id="KW-1185">Reference proteome</keyword>
<protein>
    <recommendedName>
        <fullName evidence="4">SMP-30/Gluconolactonase/LRE-like region domain-containing protein</fullName>
    </recommendedName>
</protein>
<dbReference type="AlphaFoldDB" id="A0A7D8YJP5"/>
<dbReference type="OrthoDB" id="9977941at2759"/>
<dbReference type="Proteomes" id="UP000481288">
    <property type="component" value="Unassembled WGS sequence"/>
</dbReference>
<dbReference type="InterPro" id="IPR011042">
    <property type="entry name" value="6-blade_b-propeller_TolB-like"/>
</dbReference>
<comment type="caution">
    <text evidence="2">The sequence shown here is derived from an EMBL/GenBank/DDBJ whole genome shotgun (WGS) entry which is preliminary data.</text>
</comment>
<reference evidence="2 3" key="1">
    <citation type="submission" date="2018-05" db="EMBL/GenBank/DDBJ databases">
        <title>Whole genome sequencing for identification of molecular markers to develop diagnostic detection tools for the regulated plant pathogen Lachnellula willkommii.</title>
        <authorList>
            <person name="Giroux E."/>
            <person name="Bilodeau G."/>
        </authorList>
    </citation>
    <scope>NUCLEOTIDE SEQUENCE [LARGE SCALE GENOMIC DNA]</scope>
    <source>
        <strain evidence="2 3">CBS 625.97</strain>
    </source>
</reference>
<accession>A0A7D8YJP5</accession>
<feature type="signal peptide" evidence="1">
    <location>
        <begin position="1"/>
        <end position="22"/>
    </location>
</feature>
<dbReference type="PANTHER" id="PTHR42060">
    <property type="entry name" value="NHL REPEAT-CONTAINING PROTEIN-RELATED"/>
    <property type="match status" value="1"/>
</dbReference>
<dbReference type="SUPFAM" id="SSF63829">
    <property type="entry name" value="Calcium-dependent phosphotriesterase"/>
    <property type="match status" value="1"/>
</dbReference>
<evidence type="ECO:0000256" key="1">
    <source>
        <dbReference type="SAM" id="SignalP"/>
    </source>
</evidence>
<proteinExistence type="predicted"/>
<organism evidence="2 3">
    <name type="scientific">Lachnellula cervina</name>
    <dbReference type="NCBI Taxonomy" id="1316786"/>
    <lineage>
        <taxon>Eukaryota</taxon>
        <taxon>Fungi</taxon>
        <taxon>Dikarya</taxon>
        <taxon>Ascomycota</taxon>
        <taxon>Pezizomycotina</taxon>
        <taxon>Leotiomycetes</taxon>
        <taxon>Helotiales</taxon>
        <taxon>Lachnaceae</taxon>
        <taxon>Lachnellula</taxon>
    </lineage>
</organism>
<dbReference type="InterPro" id="IPR052998">
    <property type="entry name" value="Hetero-Diels-Alderase-like"/>
</dbReference>
<evidence type="ECO:0000313" key="3">
    <source>
        <dbReference type="Proteomes" id="UP000481288"/>
    </source>
</evidence>
<dbReference type="Gene3D" id="2.120.10.30">
    <property type="entry name" value="TolB, C-terminal domain"/>
    <property type="match status" value="1"/>
</dbReference>
<sequence>MHFTTVLQPFFLFISLATSILALPHTGPNPTGSPNLPLPSRVLYQFPKGSWIENLAVRSDGDLLLDVMSTPSLYLLDPHTLGVLGITELQHDVFYIITGNYSLTTGSDGPGTYALWKVELSGQHNATKAITRKVTDIPEARLLNSVIPLREDGEGDTVLISDSDLGVVWQLNVNTAEYSILIDVPEMKYPPGAALPIGINGLRLRGDHLYWANSEQNLFCRVKVDCNGKAMGAVEVLVRNVTFIDDFVFDKDGTAWLALDESWEIGTIKAGQANATIVLGASDQLTVAGPTSVKFGRSSGFEDTLFVATNGGLASPRNGTIFEGAKILAVDTRGFGH</sequence>
<name>A0A7D8YJP5_9HELO</name>